<protein>
    <submittedName>
        <fullName evidence="1">Uncharacterized protein</fullName>
    </submittedName>
</protein>
<dbReference type="EMBL" id="BMAW01073682">
    <property type="protein sequence ID" value="GFT88826.1"/>
    <property type="molecule type" value="Genomic_DNA"/>
</dbReference>
<evidence type="ECO:0000313" key="2">
    <source>
        <dbReference type="Proteomes" id="UP000887013"/>
    </source>
</evidence>
<dbReference type="AlphaFoldDB" id="A0A8X6U8E2"/>
<sequence>MLDHHRKRKDSISRPFTRIRMGHSVCRKFQFPDGPCFFQPFLLEISNKASFTFNGKSYSPSSDKRTDEFGWEQALVSNKMSIRA</sequence>
<name>A0A8X6U8E2_NEPPI</name>
<dbReference type="OrthoDB" id="6429316at2759"/>
<organism evidence="1 2">
    <name type="scientific">Nephila pilipes</name>
    <name type="common">Giant wood spider</name>
    <name type="synonym">Nephila maculata</name>
    <dbReference type="NCBI Taxonomy" id="299642"/>
    <lineage>
        <taxon>Eukaryota</taxon>
        <taxon>Metazoa</taxon>
        <taxon>Ecdysozoa</taxon>
        <taxon>Arthropoda</taxon>
        <taxon>Chelicerata</taxon>
        <taxon>Arachnida</taxon>
        <taxon>Araneae</taxon>
        <taxon>Araneomorphae</taxon>
        <taxon>Entelegynae</taxon>
        <taxon>Araneoidea</taxon>
        <taxon>Nephilidae</taxon>
        <taxon>Nephila</taxon>
    </lineage>
</organism>
<gene>
    <name evidence="1" type="ORF">NPIL_150321</name>
</gene>
<reference evidence="1" key="1">
    <citation type="submission" date="2020-08" db="EMBL/GenBank/DDBJ databases">
        <title>Multicomponent nature underlies the extraordinary mechanical properties of spider dragline silk.</title>
        <authorList>
            <person name="Kono N."/>
            <person name="Nakamura H."/>
            <person name="Mori M."/>
            <person name="Yoshida Y."/>
            <person name="Ohtoshi R."/>
            <person name="Malay A.D."/>
            <person name="Moran D.A.P."/>
            <person name="Tomita M."/>
            <person name="Numata K."/>
            <person name="Arakawa K."/>
        </authorList>
    </citation>
    <scope>NUCLEOTIDE SEQUENCE</scope>
</reference>
<comment type="caution">
    <text evidence="1">The sequence shown here is derived from an EMBL/GenBank/DDBJ whole genome shotgun (WGS) entry which is preliminary data.</text>
</comment>
<evidence type="ECO:0000313" key="1">
    <source>
        <dbReference type="EMBL" id="GFT88826.1"/>
    </source>
</evidence>
<keyword evidence="2" id="KW-1185">Reference proteome</keyword>
<dbReference type="Proteomes" id="UP000887013">
    <property type="component" value="Unassembled WGS sequence"/>
</dbReference>
<proteinExistence type="predicted"/>
<accession>A0A8X6U8E2</accession>